<dbReference type="InterPro" id="IPR029044">
    <property type="entry name" value="Nucleotide-diphossugar_trans"/>
</dbReference>
<feature type="transmembrane region" description="Helical" evidence="4">
    <location>
        <begin position="280"/>
        <end position="298"/>
    </location>
</feature>
<evidence type="ECO:0000259" key="5">
    <source>
        <dbReference type="Pfam" id="PF00535"/>
    </source>
</evidence>
<keyword evidence="4" id="KW-1133">Transmembrane helix</keyword>
<keyword evidence="2" id="KW-0328">Glycosyltransferase</keyword>
<protein>
    <submittedName>
        <fullName evidence="6">Glycosyltransferase</fullName>
    </submittedName>
</protein>
<dbReference type="KEGG" id="anp:FK178_00400"/>
<evidence type="ECO:0000256" key="4">
    <source>
        <dbReference type="SAM" id="Phobius"/>
    </source>
</evidence>
<dbReference type="AlphaFoldDB" id="A0A5B8YI53"/>
<dbReference type="InterPro" id="IPR001173">
    <property type="entry name" value="Glyco_trans_2-like"/>
</dbReference>
<keyword evidence="4" id="KW-0812">Transmembrane</keyword>
<sequence length="367" mass="42462">MALTLFVLFILFSLLNILFYIGYFSFSSSKPTKIPGGQLPVSVIVCAKNEAENLKNFIPAILSQNYPNFEIILINDASVDETLDVMEAFQETDPRVKIVNVQNNEAFWGKKKYALTLGIKKAKNPYLLFTDADCAPETEFWIEHMTAHFHENKSIILGYGGYFKNKISILNKLIRYETLFTAIQYFSYAKWGMPYMGVGRNLAYTSTEFYEQNGFATHLHVRSGDDDLFVNQAATRENTAICFDEKAITRSVPNSSFKEWVSQKRRHISTSVLYKREHKAILATFYLSQLLFWILFIVLMVFQIHWQVVLAIFTIRILVQYVVFWQSAKKLNELDVVWLVPVMDLFLVFLQFGIFSTNLVSKPSNWK</sequence>
<accession>A0A5B8YI53</accession>
<organism evidence="6 7">
    <name type="scientific">Antarcticibacterium arcticum</name>
    <dbReference type="NCBI Taxonomy" id="2585771"/>
    <lineage>
        <taxon>Bacteria</taxon>
        <taxon>Pseudomonadati</taxon>
        <taxon>Bacteroidota</taxon>
        <taxon>Flavobacteriia</taxon>
        <taxon>Flavobacteriales</taxon>
        <taxon>Flavobacteriaceae</taxon>
        <taxon>Antarcticibacterium</taxon>
    </lineage>
</organism>
<dbReference type="GO" id="GO:0016757">
    <property type="term" value="F:glycosyltransferase activity"/>
    <property type="evidence" value="ECO:0007669"/>
    <property type="project" value="UniProtKB-KW"/>
</dbReference>
<comment type="similarity">
    <text evidence="1">Belongs to the glycosyltransferase 2 family.</text>
</comment>
<keyword evidence="4" id="KW-0472">Membrane</keyword>
<dbReference type="Gene3D" id="3.90.550.10">
    <property type="entry name" value="Spore Coat Polysaccharide Biosynthesis Protein SpsA, Chain A"/>
    <property type="match status" value="1"/>
</dbReference>
<evidence type="ECO:0000256" key="2">
    <source>
        <dbReference type="ARBA" id="ARBA00022676"/>
    </source>
</evidence>
<evidence type="ECO:0000313" key="6">
    <source>
        <dbReference type="EMBL" id="QED36283.1"/>
    </source>
</evidence>
<keyword evidence="7" id="KW-1185">Reference proteome</keyword>
<feature type="transmembrane region" description="Helical" evidence="4">
    <location>
        <begin position="6"/>
        <end position="26"/>
    </location>
</feature>
<dbReference type="RefSeq" id="WP_146829943.1">
    <property type="nucleotide sequence ID" value="NZ_CP042476.1"/>
</dbReference>
<feature type="transmembrane region" description="Helical" evidence="4">
    <location>
        <begin position="304"/>
        <end position="324"/>
    </location>
</feature>
<name>A0A5B8YI53_9FLAO</name>
<gene>
    <name evidence="6" type="ORF">FK178_00400</name>
</gene>
<dbReference type="PANTHER" id="PTHR43630:SF1">
    <property type="entry name" value="POLY-BETA-1,6-N-ACETYL-D-GLUCOSAMINE SYNTHASE"/>
    <property type="match status" value="1"/>
</dbReference>
<dbReference type="SUPFAM" id="SSF53448">
    <property type="entry name" value="Nucleotide-diphospho-sugar transferases"/>
    <property type="match status" value="1"/>
</dbReference>
<evidence type="ECO:0000313" key="7">
    <source>
        <dbReference type="Proteomes" id="UP000321954"/>
    </source>
</evidence>
<proteinExistence type="inferred from homology"/>
<reference evidence="6 7" key="1">
    <citation type="submission" date="2019-08" db="EMBL/GenBank/DDBJ databases">
        <title>Antarcticibacterium arcticum sp. nov., a bacterium isolated from marine sediment of the Canadian Beaufort Sea.</title>
        <authorList>
            <person name="Lee Y.M."/>
            <person name="Baek K."/>
            <person name="Lee D.-H."/>
            <person name="Shin S.C."/>
            <person name="Jin Y.K."/>
            <person name="Park Y."/>
        </authorList>
    </citation>
    <scope>NUCLEOTIDE SEQUENCE [LARGE SCALE GENOMIC DNA]</scope>
    <source>
        <strain evidence="6 7">PAMC 28998</strain>
    </source>
</reference>
<dbReference type="Pfam" id="PF00535">
    <property type="entry name" value="Glycos_transf_2"/>
    <property type="match status" value="1"/>
</dbReference>
<feature type="domain" description="Glycosyltransferase 2-like" evidence="5">
    <location>
        <begin position="42"/>
        <end position="165"/>
    </location>
</feature>
<feature type="transmembrane region" description="Helical" evidence="4">
    <location>
        <begin position="336"/>
        <end position="355"/>
    </location>
</feature>
<dbReference type="EMBL" id="CP042476">
    <property type="protein sequence ID" value="QED36283.1"/>
    <property type="molecule type" value="Genomic_DNA"/>
</dbReference>
<dbReference type="PANTHER" id="PTHR43630">
    <property type="entry name" value="POLY-BETA-1,6-N-ACETYL-D-GLUCOSAMINE SYNTHASE"/>
    <property type="match status" value="1"/>
</dbReference>
<evidence type="ECO:0000256" key="3">
    <source>
        <dbReference type="ARBA" id="ARBA00022679"/>
    </source>
</evidence>
<dbReference type="OrthoDB" id="9800276at2"/>
<dbReference type="Proteomes" id="UP000321954">
    <property type="component" value="Chromosome"/>
</dbReference>
<evidence type="ECO:0000256" key="1">
    <source>
        <dbReference type="ARBA" id="ARBA00006739"/>
    </source>
</evidence>
<keyword evidence="3 6" id="KW-0808">Transferase</keyword>